<name>A0A7K1GIV3_9FLAO</name>
<evidence type="ECO:0000313" key="2">
    <source>
        <dbReference type="Proteomes" id="UP000488936"/>
    </source>
</evidence>
<organism evidence="1 2">
    <name type="scientific">Myroides pelagicus</name>
    <dbReference type="NCBI Taxonomy" id="270914"/>
    <lineage>
        <taxon>Bacteria</taxon>
        <taxon>Pseudomonadati</taxon>
        <taxon>Bacteroidota</taxon>
        <taxon>Flavobacteriia</taxon>
        <taxon>Flavobacteriales</taxon>
        <taxon>Flavobacteriaceae</taxon>
        <taxon>Myroides</taxon>
    </lineage>
</organism>
<sequence length="349" mass="41460">MKKDIKKQLKKPSYPVSKHLEKYLDKYKRTTKISILYEDLLRFSGYISVEDKNGNDTLWLRVYYPEHEYKEIEASLTKIYTLLHSDGDVETLQHLTVDSIDFCSFGNSQPFRIKVRNKLNDIYTNFYIKRADASRIYGLELEEMLSPYSMNYLVHQDTLIEEHIMGIPGDVFINEHLEQCNALEQAQIAKEYVKFNERCLIGLLGDMRAYNYVIIPTHDFDHVVYRIRPIDFDQQCYEGSLKFYLPQFFKENNKIVQLVLGKFKDTTIEQYRKEIRSVLVRRVLSNKERLEDLLEVMKNDHIAPREHVEQLKLELYDYVHEKGFKYCESMGDILDTAIAFTVKNYRSVF</sequence>
<keyword evidence="2" id="KW-1185">Reference proteome</keyword>
<reference evidence="1 2" key="1">
    <citation type="journal article" date="2006" name="Int. J. Syst. Evol. Microbiol.">
        <title>Myroides pelagicus sp. nov., isolated from seawater in Thailand.</title>
        <authorList>
            <person name="Yoon J."/>
            <person name="Maneerat S."/>
            <person name="Kawai F."/>
            <person name="Yokota A."/>
        </authorList>
    </citation>
    <scope>NUCLEOTIDE SEQUENCE [LARGE SCALE GENOMIC DNA]</scope>
    <source>
        <strain evidence="1 2">SM1T</strain>
    </source>
</reference>
<comment type="caution">
    <text evidence="1">The sequence shown here is derived from an EMBL/GenBank/DDBJ whole genome shotgun (WGS) entry which is preliminary data.</text>
</comment>
<dbReference type="OrthoDB" id="1222242at2"/>
<dbReference type="EMBL" id="WMJY01000003">
    <property type="protein sequence ID" value="MTH28738.1"/>
    <property type="molecule type" value="Genomic_DNA"/>
</dbReference>
<gene>
    <name evidence="1" type="ORF">GJV77_02200</name>
</gene>
<proteinExistence type="predicted"/>
<accession>A0A7K1GIV3</accession>
<dbReference type="Proteomes" id="UP000488936">
    <property type="component" value="Unassembled WGS sequence"/>
</dbReference>
<protein>
    <submittedName>
        <fullName evidence="1">Uncharacterized protein</fullName>
    </submittedName>
</protein>
<dbReference type="AlphaFoldDB" id="A0A7K1GIV3"/>
<evidence type="ECO:0000313" key="1">
    <source>
        <dbReference type="EMBL" id="MTH28738.1"/>
    </source>
</evidence>
<dbReference type="RefSeq" id="WP_155034725.1">
    <property type="nucleotide sequence ID" value="NZ_JAYMMG010000021.1"/>
</dbReference>